<dbReference type="Pfam" id="PF00078">
    <property type="entry name" value="RVT_1"/>
    <property type="match status" value="1"/>
</dbReference>
<evidence type="ECO:0000256" key="1">
    <source>
        <dbReference type="SAM" id="Phobius"/>
    </source>
</evidence>
<name>A0ABR0PGP2_GOSAR</name>
<dbReference type="EMBL" id="JARKNE010000007">
    <property type="protein sequence ID" value="KAK5820340.1"/>
    <property type="molecule type" value="Genomic_DNA"/>
</dbReference>
<dbReference type="SUPFAM" id="SSF56672">
    <property type="entry name" value="DNA/RNA polymerases"/>
    <property type="match status" value="1"/>
</dbReference>
<dbReference type="PANTHER" id="PTHR33116">
    <property type="entry name" value="REVERSE TRANSCRIPTASE ZINC-BINDING DOMAIN-CONTAINING PROTEIN-RELATED-RELATED"/>
    <property type="match status" value="1"/>
</dbReference>
<gene>
    <name evidence="3" type="ORF">PVK06_025387</name>
</gene>
<keyword evidence="4" id="KW-1185">Reference proteome</keyword>
<evidence type="ECO:0000313" key="3">
    <source>
        <dbReference type="EMBL" id="KAK5820340.1"/>
    </source>
</evidence>
<keyword evidence="1" id="KW-0812">Transmembrane</keyword>
<proteinExistence type="predicted"/>
<accession>A0ABR0PGP2</accession>
<evidence type="ECO:0000259" key="2">
    <source>
        <dbReference type="PROSITE" id="PS50878"/>
    </source>
</evidence>
<feature type="transmembrane region" description="Helical" evidence="1">
    <location>
        <begin position="124"/>
        <end position="147"/>
    </location>
</feature>
<dbReference type="Proteomes" id="UP001358586">
    <property type="component" value="Chromosome 7"/>
</dbReference>
<keyword evidence="1" id="KW-1133">Transmembrane helix</keyword>
<dbReference type="PANTHER" id="PTHR33116:SF80">
    <property type="entry name" value="REVERSE TRANSCRIPTASE ZINC-BINDING DOMAIN-CONTAINING PROTEIN"/>
    <property type="match status" value="1"/>
</dbReference>
<evidence type="ECO:0000313" key="4">
    <source>
        <dbReference type="Proteomes" id="UP001358586"/>
    </source>
</evidence>
<dbReference type="InterPro" id="IPR043502">
    <property type="entry name" value="DNA/RNA_pol_sf"/>
</dbReference>
<reference evidence="3 4" key="1">
    <citation type="submission" date="2023-03" db="EMBL/GenBank/DDBJ databases">
        <title>WGS of Gossypium arboreum.</title>
        <authorList>
            <person name="Yu D."/>
        </authorList>
    </citation>
    <scope>NUCLEOTIDE SEQUENCE [LARGE SCALE GENOMIC DNA]</scope>
    <source>
        <tissue evidence="3">Leaf</tissue>
    </source>
</reference>
<organism evidence="3 4">
    <name type="scientific">Gossypium arboreum</name>
    <name type="common">Tree cotton</name>
    <name type="synonym">Gossypium nanking</name>
    <dbReference type="NCBI Taxonomy" id="29729"/>
    <lineage>
        <taxon>Eukaryota</taxon>
        <taxon>Viridiplantae</taxon>
        <taxon>Streptophyta</taxon>
        <taxon>Embryophyta</taxon>
        <taxon>Tracheophyta</taxon>
        <taxon>Spermatophyta</taxon>
        <taxon>Magnoliopsida</taxon>
        <taxon>eudicotyledons</taxon>
        <taxon>Gunneridae</taxon>
        <taxon>Pentapetalae</taxon>
        <taxon>rosids</taxon>
        <taxon>malvids</taxon>
        <taxon>Malvales</taxon>
        <taxon>Malvaceae</taxon>
        <taxon>Malvoideae</taxon>
        <taxon>Gossypium</taxon>
    </lineage>
</organism>
<dbReference type="PROSITE" id="PS50878">
    <property type="entry name" value="RT_POL"/>
    <property type="match status" value="1"/>
</dbReference>
<sequence>MNRMKELRVDVVCLIETRVKENNVTAVRKSGFRGGGALTTTMMLRIEDYGFYGWTFLEVAEVANTDQTITCMIKSSNQFWYVSEVYGSTNGCERRRLWTHLETKHNVGDSSWGYQIILLNFLRLVYLTTVVPLLNLTSLVTHLLSLFDSSTFELLHKTFSTDAQIELAKPIPIEEITVAIFEQNGDKAPGPDGCTAHFFKVAWHIVGPDVIRAVILVKRLTKHLPDVISRSQSAFVKGRSITDNILMAQELEKGYGRKSLSPRCALKINLQKAFDSIDLDFILVVLEALEVPELMIRWIRVCLTTPRFSISINGGLIGYFKGARGIRQGDPLSPYLFVISMNDLSSLLDLAVQKGIFQFHPKCHRIHLTHLCFADDLLIFSKGTLDSVVGIWCVLQKFYDFSGLKLNPAKTEIFASGILDEEMEDILRITGIKMGRLPVRYLGVPLVTRRLTVKDCAPLIDKMSERVNCFVKKLSYAGRLQLIQSLIFNVQKYWCTHFFLPKSVIHRIKQMCLRLFWKGKDRPAKGARVGWSFICLPKSEGGLGIKDLITWN</sequence>
<keyword evidence="1" id="KW-0472">Membrane</keyword>
<feature type="domain" description="Reverse transcriptase" evidence="2">
    <location>
        <begin position="182"/>
        <end position="446"/>
    </location>
</feature>
<protein>
    <recommendedName>
        <fullName evidence="2">Reverse transcriptase domain-containing protein</fullName>
    </recommendedName>
</protein>
<dbReference type="CDD" id="cd01650">
    <property type="entry name" value="RT_nLTR_like"/>
    <property type="match status" value="1"/>
</dbReference>
<comment type="caution">
    <text evidence="3">The sequence shown here is derived from an EMBL/GenBank/DDBJ whole genome shotgun (WGS) entry which is preliminary data.</text>
</comment>
<dbReference type="InterPro" id="IPR000477">
    <property type="entry name" value="RT_dom"/>
</dbReference>